<reference evidence="2 3" key="1">
    <citation type="submission" date="2023-07" db="EMBL/GenBank/DDBJ databases">
        <title>Genomic Encyclopedia of Type Strains, Phase IV (KMG-IV): sequencing the most valuable type-strain genomes for metagenomic binning, comparative biology and taxonomic classification.</title>
        <authorList>
            <person name="Goeker M."/>
        </authorList>
    </citation>
    <scope>NUCLEOTIDE SEQUENCE [LARGE SCALE GENOMIC DNA]</scope>
    <source>
        <strain evidence="2 3">DSM 19092</strain>
    </source>
</reference>
<comment type="caution">
    <text evidence="2">The sequence shown here is derived from an EMBL/GenBank/DDBJ whole genome shotgun (WGS) entry which is preliminary data.</text>
</comment>
<evidence type="ECO:0000313" key="3">
    <source>
        <dbReference type="Proteomes" id="UP001225646"/>
    </source>
</evidence>
<dbReference type="RefSeq" id="WP_419152750.1">
    <property type="nucleotide sequence ID" value="NZ_JAUSTR010000024.1"/>
</dbReference>
<dbReference type="EMBL" id="JAUSTR010000024">
    <property type="protein sequence ID" value="MDQ0163790.1"/>
    <property type="molecule type" value="Genomic_DNA"/>
</dbReference>
<feature type="chain" id="PRO_5045999075" evidence="1">
    <location>
        <begin position="29"/>
        <end position="51"/>
    </location>
</feature>
<proteinExistence type="predicted"/>
<dbReference type="Proteomes" id="UP001225646">
    <property type="component" value="Unassembled WGS sequence"/>
</dbReference>
<feature type="signal peptide" evidence="1">
    <location>
        <begin position="1"/>
        <end position="28"/>
    </location>
</feature>
<accession>A0ABT9VSE7</accession>
<protein>
    <submittedName>
        <fullName evidence="2">Uncharacterized protein</fullName>
    </submittedName>
</protein>
<keyword evidence="3" id="KW-1185">Reference proteome</keyword>
<keyword evidence="1" id="KW-0732">Signal</keyword>
<name>A0ABT9VSE7_9BACI</name>
<sequence>MKKKSIFSVVFSIGIAFSLFSSSLVANAEELKTGKCSITIMNKPQEKSDNI</sequence>
<gene>
    <name evidence="2" type="ORF">J2S06_002901</name>
</gene>
<evidence type="ECO:0000256" key="1">
    <source>
        <dbReference type="SAM" id="SignalP"/>
    </source>
</evidence>
<organism evidence="2 3">
    <name type="scientific">Aeribacillus alveayuensis</name>
    <dbReference type="NCBI Taxonomy" id="279215"/>
    <lineage>
        <taxon>Bacteria</taxon>
        <taxon>Bacillati</taxon>
        <taxon>Bacillota</taxon>
        <taxon>Bacilli</taxon>
        <taxon>Bacillales</taxon>
        <taxon>Bacillaceae</taxon>
        <taxon>Aeribacillus</taxon>
    </lineage>
</organism>
<evidence type="ECO:0000313" key="2">
    <source>
        <dbReference type="EMBL" id="MDQ0163790.1"/>
    </source>
</evidence>